<evidence type="ECO:0000256" key="1">
    <source>
        <dbReference type="SAM" id="MobiDB-lite"/>
    </source>
</evidence>
<dbReference type="Proteomes" id="UP001162085">
    <property type="component" value="Chromosome 2"/>
</dbReference>
<proteinExistence type="predicted"/>
<protein>
    <recommendedName>
        <fullName evidence="4">Hed1p</fullName>
    </recommendedName>
</protein>
<name>A0ABN8WUQ6_SACUV</name>
<sequence length="166" mass="18854">MMQPRLNKRSCTTVVPTSAEYAGTGMNPYAEEAPARRNRRSTTISSKVNISVVERKLFNLELERQHHRVRDLAKTKQTGILVAGNIDPDANKIVQEQEQNPPVEEPIRKQPLSSRKRSPPRKKKSLKDLIYETNKTLYQVDSNKVKYKVGLSKKQLSSPKAENSQA</sequence>
<feature type="compositionally biased region" description="Basic residues" evidence="1">
    <location>
        <begin position="114"/>
        <end position="125"/>
    </location>
</feature>
<reference evidence="2" key="1">
    <citation type="submission" date="2022-10" db="EMBL/GenBank/DDBJ databases">
        <authorList>
            <person name="Byrne P K."/>
        </authorList>
    </citation>
    <scope>NUCLEOTIDE SEQUENCE</scope>
    <source>
        <strain evidence="2">ZP964</strain>
    </source>
</reference>
<evidence type="ECO:0000313" key="2">
    <source>
        <dbReference type="EMBL" id="CAI4056335.1"/>
    </source>
</evidence>
<evidence type="ECO:0008006" key="4">
    <source>
        <dbReference type="Google" id="ProtNLM"/>
    </source>
</evidence>
<evidence type="ECO:0000313" key="3">
    <source>
        <dbReference type="Proteomes" id="UP001162085"/>
    </source>
</evidence>
<gene>
    <name evidence="2" type="primary">SUVZ02G1480</name>
    <name evidence="2" type="ORF">SUVZ_02G1480</name>
</gene>
<feature type="region of interest" description="Disordered" evidence="1">
    <location>
        <begin position="91"/>
        <end position="128"/>
    </location>
</feature>
<accession>A0ABN8WUQ6</accession>
<keyword evidence="3" id="KW-1185">Reference proteome</keyword>
<organism evidence="2 3">
    <name type="scientific">Saccharomyces uvarum</name>
    <name type="common">Yeast</name>
    <name type="synonym">Saccharomyces bayanus var. uvarum</name>
    <dbReference type="NCBI Taxonomy" id="230603"/>
    <lineage>
        <taxon>Eukaryota</taxon>
        <taxon>Fungi</taxon>
        <taxon>Dikarya</taxon>
        <taxon>Ascomycota</taxon>
        <taxon>Saccharomycotina</taxon>
        <taxon>Saccharomycetes</taxon>
        <taxon>Saccharomycetales</taxon>
        <taxon>Saccharomycetaceae</taxon>
        <taxon>Saccharomyces</taxon>
    </lineage>
</organism>
<feature type="region of interest" description="Disordered" evidence="1">
    <location>
        <begin position="19"/>
        <end position="42"/>
    </location>
</feature>
<dbReference type="EMBL" id="OX365929">
    <property type="protein sequence ID" value="CAI4056335.1"/>
    <property type="molecule type" value="Genomic_DNA"/>
</dbReference>